<keyword evidence="1" id="KW-0732">Signal</keyword>
<organism evidence="2 3">
    <name type="scientific">Flammeovirga aprica JL-4</name>
    <dbReference type="NCBI Taxonomy" id="694437"/>
    <lineage>
        <taxon>Bacteria</taxon>
        <taxon>Pseudomonadati</taxon>
        <taxon>Bacteroidota</taxon>
        <taxon>Cytophagia</taxon>
        <taxon>Cytophagales</taxon>
        <taxon>Flammeovirgaceae</taxon>
        <taxon>Flammeovirga</taxon>
    </lineage>
</organism>
<keyword evidence="3" id="KW-1185">Reference proteome</keyword>
<evidence type="ECO:0000313" key="2">
    <source>
        <dbReference type="EMBL" id="NME69785.1"/>
    </source>
</evidence>
<dbReference type="EMBL" id="JABANE010000048">
    <property type="protein sequence ID" value="NME69785.1"/>
    <property type="molecule type" value="Genomic_DNA"/>
</dbReference>
<sequence>MKKTFLTLLAIFCMYVTCMGQGTDLIFVVEQSTNKVSFYAKTESSFEVDWENNGQWEEISTTGLEKITRTLTSAPDTIRIKGELNHFKAPKTITDVVQWGSVGFTSLSETFKDCHQLVSFSAQDAPDLSGVEDMNLAFAHTEKFNGDISNWDVSNVTNMAHMFHDAKSFNQDLNNWDVSSVQYMYNMFDRAESFNQSLADWDVSSVKSMYNIFINTALTQPNFDRMVKNWSELDGLQPGVSFGFNSHFCSAGEALSKLEDTHGWVLPEDRVQSCEEEFVIVVDQRTSPITFNANTQSSFLVDWENDGSWVEYTTNGMETISHEFTGSLDTIRIKGELNHFHAPKRITDVVKWGDVYFTSLENTFQQCYYLKSFSATDVPNLSEVSSIAYMFSGARSFNGDVSLWDVSNVESMRSTFHRAELFNQDLSTWDVSNVINVRYMFNDAISFNGDLGSWDVSSVTRMDNMFNGATSFEGNVSSWNVSNVEKMDNMFTESGITSANYDLLLKAWSTLPNLQSDVQLDVSAKHCTALEEKTYLEENYGWVITDDGACDELLRHLELVLVVDGTDREVTITQFKGEVDIDWENNGNWEHVSNTTYKNITHDYDGNEADTIRIRGQVSYFRAPKSIVDVAQWGKSKFEDFQKTFQSCEKLEGFSAKDFPDLSLLTNEYFGLNEMFDGAISFNGDLSKWDVSKVKNMSYMFEGATSFNGDLSSWDVSSVTRMDYMFKEATSFNGNLSTWNVSSVTRMDNMFNGAISFEGDISSWNISSVTMMENMFTESGITSANYDKLLKSWSALPELKRNVQLDVSTYYCQSFAERQKLIDDHGWTINDKGSCEFIFVVDGSEKNISFPVTTASSFDIDWENDGNWETISAVDSIEISHNYSNAPDTIIIRGELNHFRAPKTIIDVVQWGDPNFNSFYRTFEECTALVSFSAQIPPNLTNVTTFERAFYNAYYFNGDVSEWDVSSVKNMNYMFYTTDFNGDLRDWDVSSVETMVGMFFGSWKFIGGGIGNWDVSSVTKMTVMFSYCADFEEDISDWNIIKVTDMDGFIDLEYKQEYYDNILMKWSELDVQRNVKINIDADYCLGEEGREKLRNDYGWDIYDGAKKCSEVSNARTTNLTNSLEESVLNIDELHGNLDWKLYDFTGQLIDSGSLTLQVGEQLKWWELQKEYKKAGILRITDDSGKVAVKKFIKQ</sequence>
<feature type="chain" id="PRO_5031313236" evidence="1">
    <location>
        <begin position="23"/>
        <end position="1194"/>
    </location>
</feature>
<reference evidence="2 3" key="1">
    <citation type="submission" date="2020-04" db="EMBL/GenBank/DDBJ databases">
        <title>Flammeovirga sp. SR4, a novel species isolated from seawater.</title>
        <authorList>
            <person name="Wang X."/>
        </authorList>
    </citation>
    <scope>NUCLEOTIDE SEQUENCE [LARGE SCALE GENOMIC DNA]</scope>
    <source>
        <strain evidence="2 3">ATCC 23126</strain>
    </source>
</reference>
<feature type="signal peptide" evidence="1">
    <location>
        <begin position="1"/>
        <end position="22"/>
    </location>
</feature>
<dbReference type="Pfam" id="PF03382">
    <property type="entry name" value="DUF285"/>
    <property type="match status" value="4"/>
</dbReference>
<proteinExistence type="predicted"/>
<dbReference type="RefSeq" id="WP_169658042.1">
    <property type="nucleotide sequence ID" value="NZ_JABANE010000048.1"/>
</dbReference>
<dbReference type="InterPro" id="IPR005046">
    <property type="entry name" value="DUF285"/>
</dbReference>
<evidence type="ECO:0000256" key="1">
    <source>
        <dbReference type="SAM" id="SignalP"/>
    </source>
</evidence>
<dbReference type="InterPro" id="IPR011889">
    <property type="entry name" value="Liste_lipo_26"/>
</dbReference>
<gene>
    <name evidence="2" type="ORF">HHU12_17550</name>
</gene>
<evidence type="ECO:0000313" key="3">
    <source>
        <dbReference type="Proteomes" id="UP000576082"/>
    </source>
</evidence>
<dbReference type="AlphaFoldDB" id="A0A7X9RW61"/>
<protein>
    <submittedName>
        <fullName evidence="2">DUF285 domain-containing protein</fullName>
    </submittedName>
</protein>
<name>A0A7X9RW61_9BACT</name>
<accession>A0A7X9RW61</accession>
<comment type="caution">
    <text evidence="2">The sequence shown here is derived from an EMBL/GenBank/DDBJ whole genome shotgun (WGS) entry which is preliminary data.</text>
</comment>
<dbReference type="NCBIfam" id="TIGR02167">
    <property type="entry name" value="Liste_lipo_26"/>
    <property type="match status" value="8"/>
</dbReference>
<dbReference type="Proteomes" id="UP000576082">
    <property type="component" value="Unassembled WGS sequence"/>
</dbReference>